<evidence type="ECO:0000313" key="18">
    <source>
        <dbReference type="Proteomes" id="UP000219215"/>
    </source>
</evidence>
<dbReference type="PANTHER" id="PTHR43030">
    <property type="entry name" value="PHOSPHOENOLPYRUVATE SYNTHASE"/>
    <property type="match status" value="1"/>
</dbReference>
<dbReference type="Gene3D" id="3.30.470.20">
    <property type="entry name" value="ATP-grasp fold, B domain"/>
    <property type="match status" value="1"/>
</dbReference>
<dbReference type="RefSeq" id="WP_097012987.1">
    <property type="nucleotide sequence ID" value="NZ_LT907975.1"/>
</dbReference>
<gene>
    <name evidence="17" type="primary">ppsA</name>
    <name evidence="17" type="ORF">DPRO_3319</name>
</gene>
<evidence type="ECO:0000256" key="13">
    <source>
        <dbReference type="ARBA" id="ARBA00033470"/>
    </source>
</evidence>
<keyword evidence="10" id="KW-0418">Kinase</keyword>
<evidence type="ECO:0000256" key="8">
    <source>
        <dbReference type="ARBA" id="ARBA00022723"/>
    </source>
</evidence>
<accession>A0A2C8FCQ5</accession>
<comment type="catalytic activity">
    <reaction evidence="14">
        <text>pyruvate + ATP + H2O = phosphoenolpyruvate + AMP + phosphate + 2 H(+)</text>
        <dbReference type="Rhea" id="RHEA:11364"/>
        <dbReference type="ChEBI" id="CHEBI:15361"/>
        <dbReference type="ChEBI" id="CHEBI:15377"/>
        <dbReference type="ChEBI" id="CHEBI:15378"/>
        <dbReference type="ChEBI" id="CHEBI:30616"/>
        <dbReference type="ChEBI" id="CHEBI:43474"/>
        <dbReference type="ChEBI" id="CHEBI:58702"/>
        <dbReference type="ChEBI" id="CHEBI:456215"/>
        <dbReference type="EC" id="2.7.9.2"/>
    </reaction>
</comment>
<evidence type="ECO:0000259" key="15">
    <source>
        <dbReference type="Pfam" id="PF00391"/>
    </source>
</evidence>
<keyword evidence="9" id="KW-0547">Nucleotide-binding</keyword>
<evidence type="ECO:0000256" key="6">
    <source>
        <dbReference type="ARBA" id="ARBA00021623"/>
    </source>
</evidence>
<comment type="similarity">
    <text evidence="4">Belongs to the PEP-utilizing enzyme family.</text>
</comment>
<comment type="function">
    <text evidence="2">Catalyzes the phosphorylation of pyruvate to phosphoenolpyruvate.</text>
</comment>
<dbReference type="GO" id="GO:0006094">
    <property type="term" value="P:gluconeogenesis"/>
    <property type="evidence" value="ECO:0007669"/>
    <property type="project" value="UniProtKB-UniPathway"/>
</dbReference>
<organism evidence="17 18">
    <name type="scientific">Pseudodesulfovibrio profundus</name>
    <dbReference type="NCBI Taxonomy" id="57320"/>
    <lineage>
        <taxon>Bacteria</taxon>
        <taxon>Pseudomonadati</taxon>
        <taxon>Thermodesulfobacteriota</taxon>
        <taxon>Desulfovibrionia</taxon>
        <taxon>Desulfovibrionales</taxon>
        <taxon>Desulfovibrionaceae</taxon>
    </lineage>
</organism>
<comment type="cofactor">
    <cofactor evidence="1">
        <name>Mg(2+)</name>
        <dbReference type="ChEBI" id="CHEBI:18420"/>
    </cofactor>
</comment>
<dbReference type="UniPathway" id="UPA00138"/>
<dbReference type="PANTHER" id="PTHR43030:SF1">
    <property type="entry name" value="PHOSPHOENOLPYRUVATE SYNTHASE"/>
    <property type="match status" value="1"/>
</dbReference>
<dbReference type="EC" id="2.7.9.2" evidence="5"/>
<dbReference type="OrthoDB" id="9760711at2"/>
<dbReference type="GO" id="GO:0046872">
    <property type="term" value="F:metal ion binding"/>
    <property type="evidence" value="ECO:0007669"/>
    <property type="project" value="UniProtKB-KW"/>
</dbReference>
<keyword evidence="18" id="KW-1185">Reference proteome</keyword>
<proteinExistence type="inferred from homology"/>
<dbReference type="InterPro" id="IPR002192">
    <property type="entry name" value="PPDK_AMP/ATP-bd"/>
</dbReference>
<reference evidence="18" key="1">
    <citation type="submission" date="2017-09" db="EMBL/GenBank/DDBJ databases">
        <authorList>
            <person name="Regsiter A."/>
            <person name="William W."/>
        </authorList>
    </citation>
    <scope>NUCLEOTIDE SEQUENCE [LARGE SCALE GENOMIC DNA]</scope>
    <source>
        <strain evidence="18">500-1</strain>
    </source>
</reference>
<sequence>MFDTIKQAVRKGFGGLFGSSKPTPEELAEVRKMYAARYDHFRSLIQANTRAHELMGELEEALRGYTPYGMHYVRSLCTRISTSIFQMIRHLSELNPGTYDRLFDRFEDIQDKIMPYVEPEDPPAKPRALVLDLHEIGRDHVDLCGPKMSMLGEAKNALGLDVPEGFVITTDAFWKFMKSGSKELEIDRLIQSADPEDREVMFQTSSRIMQMIISTQLPDALADAILDAYDAMAERSGTQFKLAIRSSALGEDAEGSSFAGQYRSILNVDRGSLLDAYKEVVASKYSMQAMAYRVSKGIRDEDVAMSVGCMSMVSALAGGVAYSRSPVNIRNENVSIQSVWGLPKAVVDGSADTDELVVNRADPMKVVERNIASKTEQYVCHEGEGICRSDLLEDQHDESSLTDEQAIAVARMAVEIEEYFGTPQDIEWAITEDGGLHLLQCRPLMLLENEESSVPNTDLPEPLLSGGRVASPGVGVGPVHCIRKDADTLSFPDGGVMVLRQALPSRAALLDRCSAVIAEQGGIAGHLANVAREFGVPALFGVKGALDAVKNGQILTVDADGHGVYDGAVEALLKEKPKQRVMSGSPVLKSLRKAARHIVRLNLTNPESPDFRPSKCMTFHDIMRFCHEMAVREMFEFGTNEAFVQAASKQLICDVPKQFWVLNLGNGILPEGEDREDRCVLFEHVDSFPMRALWAGMQAVPWDGPPPVHGKGLMSVMFEATANPNLVTAGRSQYTQKNYFMISKNYCCLQSRFGFHFCGVESLVSDRVSENYASFQFKGGAASESRRISRAKFVGDILEEFDFRVKVRADAVTARVEGLDKETMGHRLKILGYLITHTRQLDMIMSNPGEVEKRRQRFFEDFAKFDEE</sequence>
<dbReference type="AlphaFoldDB" id="A0A2C8FCQ5"/>
<dbReference type="Pfam" id="PF00391">
    <property type="entry name" value="PEP-utilizers"/>
    <property type="match status" value="1"/>
</dbReference>
<dbReference type="InterPro" id="IPR006319">
    <property type="entry name" value="PEP_synth"/>
</dbReference>
<evidence type="ECO:0000256" key="7">
    <source>
        <dbReference type="ARBA" id="ARBA00022679"/>
    </source>
</evidence>
<evidence type="ECO:0000256" key="5">
    <source>
        <dbReference type="ARBA" id="ARBA00011996"/>
    </source>
</evidence>
<evidence type="ECO:0000259" key="16">
    <source>
        <dbReference type="Pfam" id="PF01326"/>
    </source>
</evidence>
<evidence type="ECO:0000256" key="12">
    <source>
        <dbReference type="ARBA" id="ARBA00022842"/>
    </source>
</evidence>
<keyword evidence="8" id="KW-0479">Metal-binding</keyword>
<evidence type="ECO:0000256" key="14">
    <source>
        <dbReference type="ARBA" id="ARBA00047700"/>
    </source>
</evidence>
<dbReference type="Gene3D" id="3.50.30.10">
    <property type="entry name" value="Phosphohistidine domain"/>
    <property type="match status" value="1"/>
</dbReference>
<evidence type="ECO:0000256" key="11">
    <source>
        <dbReference type="ARBA" id="ARBA00022840"/>
    </source>
</evidence>
<keyword evidence="12" id="KW-0460">Magnesium</keyword>
<dbReference type="GO" id="GO:0005524">
    <property type="term" value="F:ATP binding"/>
    <property type="evidence" value="ECO:0007669"/>
    <property type="project" value="UniProtKB-KW"/>
</dbReference>
<dbReference type="InterPro" id="IPR008279">
    <property type="entry name" value="PEP-util_enz_mobile_dom"/>
</dbReference>
<evidence type="ECO:0000256" key="1">
    <source>
        <dbReference type="ARBA" id="ARBA00001946"/>
    </source>
</evidence>
<protein>
    <recommendedName>
        <fullName evidence="6">Phosphoenolpyruvate synthase</fullName>
        <ecNumber evidence="5">2.7.9.2</ecNumber>
    </recommendedName>
    <alternativeName>
        <fullName evidence="13">Pyruvate, water dikinase</fullName>
    </alternativeName>
</protein>
<dbReference type="InterPro" id="IPR036637">
    <property type="entry name" value="Phosphohistidine_dom_sf"/>
</dbReference>
<dbReference type="InterPro" id="IPR013815">
    <property type="entry name" value="ATP_grasp_subdomain_1"/>
</dbReference>
<keyword evidence="17" id="KW-0670">Pyruvate</keyword>
<dbReference type="Proteomes" id="UP000219215">
    <property type="component" value="Chromosome DPRO"/>
</dbReference>
<evidence type="ECO:0000256" key="2">
    <source>
        <dbReference type="ARBA" id="ARBA00002988"/>
    </source>
</evidence>
<dbReference type="SUPFAM" id="SSF56059">
    <property type="entry name" value="Glutathione synthetase ATP-binding domain-like"/>
    <property type="match status" value="1"/>
</dbReference>
<dbReference type="KEGG" id="pprf:DPRO_3319"/>
<comment type="pathway">
    <text evidence="3">Carbohydrate biosynthesis; gluconeogenesis.</text>
</comment>
<keyword evidence="7 17" id="KW-0808">Transferase</keyword>
<dbReference type="SUPFAM" id="SSF52009">
    <property type="entry name" value="Phosphohistidine domain"/>
    <property type="match status" value="1"/>
</dbReference>
<dbReference type="Pfam" id="PF01326">
    <property type="entry name" value="PPDK_N"/>
    <property type="match status" value="1"/>
</dbReference>
<evidence type="ECO:0000256" key="3">
    <source>
        <dbReference type="ARBA" id="ARBA00004742"/>
    </source>
</evidence>
<feature type="domain" description="Pyruvate phosphate dikinase AMP/ATP-binding" evidence="16">
    <location>
        <begin position="142"/>
        <end position="453"/>
    </location>
</feature>
<evidence type="ECO:0000256" key="4">
    <source>
        <dbReference type="ARBA" id="ARBA00007837"/>
    </source>
</evidence>
<dbReference type="Gene3D" id="3.30.1490.20">
    <property type="entry name" value="ATP-grasp fold, A domain"/>
    <property type="match status" value="1"/>
</dbReference>
<dbReference type="GO" id="GO:0008986">
    <property type="term" value="F:pyruvate, water dikinase activity"/>
    <property type="evidence" value="ECO:0007669"/>
    <property type="project" value="UniProtKB-EC"/>
</dbReference>
<evidence type="ECO:0000256" key="10">
    <source>
        <dbReference type="ARBA" id="ARBA00022777"/>
    </source>
</evidence>
<evidence type="ECO:0000256" key="9">
    <source>
        <dbReference type="ARBA" id="ARBA00022741"/>
    </source>
</evidence>
<evidence type="ECO:0000313" key="17">
    <source>
        <dbReference type="EMBL" id="SOB60231.1"/>
    </source>
</evidence>
<dbReference type="EMBL" id="LT907975">
    <property type="protein sequence ID" value="SOB60231.1"/>
    <property type="molecule type" value="Genomic_DNA"/>
</dbReference>
<feature type="domain" description="PEP-utilising enzyme mobile" evidence="15">
    <location>
        <begin position="491"/>
        <end position="560"/>
    </location>
</feature>
<keyword evidence="11" id="KW-0067">ATP-binding</keyword>
<name>A0A2C8FCQ5_9BACT</name>